<dbReference type="RefSeq" id="WP_311655440.1">
    <property type="nucleotide sequence ID" value="NZ_JAVREX010000002.1"/>
</dbReference>
<evidence type="ECO:0000313" key="8">
    <source>
        <dbReference type="EMBL" id="MDT0427377.1"/>
    </source>
</evidence>
<sequence>MPSDRPRLHRPAALTGLVAAGALLLSACAGEDGGTADMGTEFVTTGGGVSTVARGHRADAPKLDGTTLDGKRLDVADFRGEVVVLNVWASTCGPCRLEAEHFAKVSEELRDRGVRFVGINTRDVQKAPAVSFERDYGVTYPSLHDPAGRLLLRFPKGTLNPQTIPSTVVIDREGKVAARALAALDEAGLREMIAPLTTEK</sequence>
<dbReference type="PROSITE" id="PS51352">
    <property type="entry name" value="THIOREDOXIN_2"/>
    <property type="match status" value="1"/>
</dbReference>
<feature type="domain" description="Thioredoxin" evidence="7">
    <location>
        <begin position="52"/>
        <end position="198"/>
    </location>
</feature>
<keyword evidence="9" id="KW-1185">Reference proteome</keyword>
<dbReference type="PROSITE" id="PS00194">
    <property type="entry name" value="THIOREDOXIN_1"/>
    <property type="match status" value="1"/>
</dbReference>
<protein>
    <submittedName>
        <fullName evidence="8">TlpA disulfide reductase family protein</fullName>
    </submittedName>
</protein>
<proteinExistence type="predicted"/>
<dbReference type="CDD" id="cd02966">
    <property type="entry name" value="TlpA_like_family"/>
    <property type="match status" value="1"/>
</dbReference>
<keyword evidence="3" id="KW-0735">Signal-anchor</keyword>
<dbReference type="Pfam" id="PF08534">
    <property type="entry name" value="Redoxin"/>
    <property type="match status" value="1"/>
</dbReference>
<dbReference type="InterPro" id="IPR013740">
    <property type="entry name" value="Redoxin"/>
</dbReference>
<evidence type="ECO:0000259" key="7">
    <source>
        <dbReference type="PROSITE" id="PS51352"/>
    </source>
</evidence>
<dbReference type="InterPro" id="IPR050553">
    <property type="entry name" value="Thioredoxin_ResA/DsbE_sf"/>
</dbReference>
<keyword evidence="5" id="KW-0676">Redox-active center</keyword>
<evidence type="ECO:0000256" key="2">
    <source>
        <dbReference type="ARBA" id="ARBA00022748"/>
    </source>
</evidence>
<organism evidence="8 9">
    <name type="scientific">Streptomyces salyersiae</name>
    <dbReference type="NCBI Taxonomy" id="3075530"/>
    <lineage>
        <taxon>Bacteria</taxon>
        <taxon>Bacillati</taxon>
        <taxon>Actinomycetota</taxon>
        <taxon>Actinomycetes</taxon>
        <taxon>Kitasatosporales</taxon>
        <taxon>Streptomycetaceae</taxon>
        <taxon>Streptomyces</taxon>
    </lineage>
</organism>
<evidence type="ECO:0000256" key="6">
    <source>
        <dbReference type="SAM" id="SignalP"/>
    </source>
</evidence>
<evidence type="ECO:0000256" key="1">
    <source>
        <dbReference type="ARBA" id="ARBA00004196"/>
    </source>
</evidence>
<accession>A0ABU2RET3</accession>
<feature type="signal peptide" evidence="6">
    <location>
        <begin position="1"/>
        <end position="29"/>
    </location>
</feature>
<dbReference type="Proteomes" id="UP001183777">
    <property type="component" value="Unassembled WGS sequence"/>
</dbReference>
<reference evidence="9" key="1">
    <citation type="submission" date="2023-07" db="EMBL/GenBank/DDBJ databases">
        <title>30 novel species of actinomycetes from the DSMZ collection.</title>
        <authorList>
            <person name="Nouioui I."/>
        </authorList>
    </citation>
    <scope>NUCLEOTIDE SEQUENCE [LARGE SCALE GENOMIC DNA]</scope>
    <source>
        <strain evidence="9">DSM 41770</strain>
    </source>
</reference>
<dbReference type="InterPro" id="IPR017937">
    <property type="entry name" value="Thioredoxin_CS"/>
</dbReference>
<evidence type="ECO:0000313" key="9">
    <source>
        <dbReference type="Proteomes" id="UP001183777"/>
    </source>
</evidence>
<dbReference type="InterPro" id="IPR036249">
    <property type="entry name" value="Thioredoxin-like_sf"/>
</dbReference>
<dbReference type="SUPFAM" id="SSF52833">
    <property type="entry name" value="Thioredoxin-like"/>
    <property type="match status" value="1"/>
</dbReference>
<keyword evidence="6" id="KW-0732">Signal</keyword>
<evidence type="ECO:0000256" key="4">
    <source>
        <dbReference type="ARBA" id="ARBA00023157"/>
    </source>
</evidence>
<keyword evidence="4" id="KW-1015">Disulfide bond</keyword>
<dbReference type="PROSITE" id="PS51257">
    <property type="entry name" value="PROKAR_LIPOPROTEIN"/>
    <property type="match status" value="1"/>
</dbReference>
<name>A0ABU2RET3_9ACTN</name>
<gene>
    <name evidence="8" type="ORF">RM649_06935</name>
</gene>
<keyword evidence="2" id="KW-0201">Cytochrome c-type biogenesis</keyword>
<evidence type="ECO:0000256" key="5">
    <source>
        <dbReference type="ARBA" id="ARBA00023284"/>
    </source>
</evidence>
<comment type="subcellular location">
    <subcellularLocation>
        <location evidence="1">Cell envelope</location>
    </subcellularLocation>
</comment>
<dbReference type="InterPro" id="IPR013766">
    <property type="entry name" value="Thioredoxin_domain"/>
</dbReference>
<dbReference type="PANTHER" id="PTHR42852">
    <property type="entry name" value="THIOL:DISULFIDE INTERCHANGE PROTEIN DSBE"/>
    <property type="match status" value="1"/>
</dbReference>
<dbReference type="EMBL" id="JAVREX010000002">
    <property type="protein sequence ID" value="MDT0427377.1"/>
    <property type="molecule type" value="Genomic_DNA"/>
</dbReference>
<dbReference type="Gene3D" id="3.40.30.10">
    <property type="entry name" value="Glutaredoxin"/>
    <property type="match status" value="1"/>
</dbReference>
<evidence type="ECO:0000256" key="3">
    <source>
        <dbReference type="ARBA" id="ARBA00022968"/>
    </source>
</evidence>
<feature type="chain" id="PRO_5045174641" evidence="6">
    <location>
        <begin position="30"/>
        <end position="200"/>
    </location>
</feature>
<dbReference type="PANTHER" id="PTHR42852:SF6">
    <property type="entry name" value="THIOL:DISULFIDE INTERCHANGE PROTEIN DSBE"/>
    <property type="match status" value="1"/>
</dbReference>
<keyword evidence="3" id="KW-0812">Transmembrane</keyword>
<comment type="caution">
    <text evidence="8">The sequence shown here is derived from an EMBL/GenBank/DDBJ whole genome shotgun (WGS) entry which is preliminary data.</text>
</comment>